<dbReference type="OrthoDB" id="1099963at2"/>
<dbReference type="Gene3D" id="3.55.50.30">
    <property type="match status" value="1"/>
</dbReference>
<dbReference type="InterPro" id="IPR006860">
    <property type="entry name" value="FecR"/>
</dbReference>
<organism evidence="4 5">
    <name type="scientific">Chitinophaga niabensis</name>
    <dbReference type="NCBI Taxonomy" id="536979"/>
    <lineage>
        <taxon>Bacteria</taxon>
        <taxon>Pseudomonadati</taxon>
        <taxon>Bacteroidota</taxon>
        <taxon>Chitinophagia</taxon>
        <taxon>Chitinophagales</taxon>
        <taxon>Chitinophagaceae</taxon>
        <taxon>Chitinophaga</taxon>
    </lineage>
</organism>
<dbReference type="PANTHER" id="PTHR30273">
    <property type="entry name" value="PERIPLASMIC SIGNAL SENSOR AND SIGMA FACTOR ACTIVATOR FECR-RELATED"/>
    <property type="match status" value="1"/>
</dbReference>
<dbReference type="Pfam" id="PF04773">
    <property type="entry name" value="FecR"/>
    <property type="match status" value="1"/>
</dbReference>
<dbReference type="PIRSF" id="PIRSF018266">
    <property type="entry name" value="FecR"/>
    <property type="match status" value="1"/>
</dbReference>
<proteinExistence type="predicted"/>
<keyword evidence="1" id="KW-1133">Transmembrane helix</keyword>
<keyword evidence="1" id="KW-0472">Membrane</keyword>
<keyword evidence="1" id="KW-0812">Transmembrane</keyword>
<evidence type="ECO:0000313" key="4">
    <source>
        <dbReference type="EMBL" id="SIO12872.1"/>
    </source>
</evidence>
<dbReference type="STRING" id="536979.SAMN04488055_3079"/>
<dbReference type="Pfam" id="PF16344">
    <property type="entry name" value="FecR_C"/>
    <property type="match status" value="1"/>
</dbReference>
<dbReference type="EMBL" id="FSRA01000001">
    <property type="protein sequence ID" value="SIO12872.1"/>
    <property type="molecule type" value="Genomic_DNA"/>
</dbReference>
<feature type="transmembrane region" description="Helical" evidence="1">
    <location>
        <begin position="88"/>
        <end position="107"/>
    </location>
</feature>
<accession>A0A1N6GZK4</accession>
<feature type="domain" description="Protein FecR C-terminal" evidence="3">
    <location>
        <begin position="310"/>
        <end position="371"/>
    </location>
</feature>
<gene>
    <name evidence="4" type="ORF">SAMN04488055_3079</name>
</gene>
<protein>
    <recommendedName>
        <fullName evidence="6">FecR protein</fullName>
    </recommendedName>
</protein>
<dbReference type="AlphaFoldDB" id="A0A1N6GZK4"/>
<evidence type="ECO:0000259" key="2">
    <source>
        <dbReference type="Pfam" id="PF04773"/>
    </source>
</evidence>
<dbReference type="PANTHER" id="PTHR30273:SF2">
    <property type="entry name" value="PROTEIN FECR"/>
    <property type="match status" value="1"/>
</dbReference>
<dbReference type="GO" id="GO:0016989">
    <property type="term" value="F:sigma factor antagonist activity"/>
    <property type="evidence" value="ECO:0007669"/>
    <property type="project" value="TreeGrafter"/>
</dbReference>
<dbReference type="Gene3D" id="2.60.120.1440">
    <property type="match status" value="1"/>
</dbReference>
<feature type="domain" description="FecR protein" evidence="2">
    <location>
        <begin position="172"/>
        <end position="268"/>
    </location>
</feature>
<dbReference type="InterPro" id="IPR012373">
    <property type="entry name" value="Ferrdict_sens_TM"/>
</dbReference>
<reference evidence="5" key="1">
    <citation type="submission" date="2016-11" db="EMBL/GenBank/DDBJ databases">
        <authorList>
            <person name="Varghese N."/>
            <person name="Submissions S."/>
        </authorList>
    </citation>
    <scope>NUCLEOTIDE SEQUENCE [LARGE SCALE GENOMIC DNA]</scope>
    <source>
        <strain evidence="5">DSM 24787</strain>
    </source>
</reference>
<evidence type="ECO:0000256" key="1">
    <source>
        <dbReference type="SAM" id="Phobius"/>
    </source>
</evidence>
<evidence type="ECO:0000259" key="3">
    <source>
        <dbReference type="Pfam" id="PF16344"/>
    </source>
</evidence>
<name>A0A1N6GZK4_9BACT</name>
<evidence type="ECO:0000313" key="5">
    <source>
        <dbReference type="Proteomes" id="UP000185003"/>
    </source>
</evidence>
<sequence>MSQNRLEDLFNLCLTQRATAQEKQELHTLLENAENEEQIRSHITQLLESPKELEDISADTMQSIMAAIFESEDRPIPVPRVQLFKRSWFRYAAAILIIALAAGTYFWQPAPRKISPPLTQDVNPGNSKAILTLGDGSTVTLDSAGNRMIGQGIRQQGDQLQYEVVEAVSYNTLRTPRGGQFRIQLPDGTKAWLNAESSLTYPTAFPDDERNVEISGEVYFEVAKQAQAPFKVKVNNQTSIEVLGTHFNINAYRDEDYIRTTLLEGAVRVNAGTEKVVLAPGQQAQISNKGILVLSNTDLDKTMAWKNGFFNFQDAHLKEVMRQLARWYDIDISYEGNVPDIEFGGKMSRNIKLSDVLKGLKGAGVQFRMEEGPKLIVTP</sequence>
<dbReference type="Proteomes" id="UP000185003">
    <property type="component" value="Unassembled WGS sequence"/>
</dbReference>
<evidence type="ECO:0008006" key="6">
    <source>
        <dbReference type="Google" id="ProtNLM"/>
    </source>
</evidence>
<dbReference type="InterPro" id="IPR032508">
    <property type="entry name" value="FecR_C"/>
</dbReference>
<keyword evidence="5" id="KW-1185">Reference proteome</keyword>
<dbReference type="RefSeq" id="WP_074240071.1">
    <property type="nucleotide sequence ID" value="NZ_FSRA01000001.1"/>
</dbReference>